<dbReference type="Proteomes" id="UP000195402">
    <property type="component" value="Unassembled WGS sequence"/>
</dbReference>
<feature type="coiled-coil region" evidence="1">
    <location>
        <begin position="48"/>
        <end position="75"/>
    </location>
</feature>
<gene>
    <name evidence="2" type="ORF">BVC80_1781g28</name>
</gene>
<dbReference type="EMBL" id="MVGT01001068">
    <property type="protein sequence ID" value="OVA13894.1"/>
    <property type="molecule type" value="Genomic_DNA"/>
</dbReference>
<protein>
    <submittedName>
        <fullName evidence="2">Uncharacterized protein</fullName>
    </submittedName>
</protein>
<accession>A0A200QTW7</accession>
<dbReference type="AlphaFoldDB" id="A0A200QTW7"/>
<organism evidence="2 3">
    <name type="scientific">Macleaya cordata</name>
    <name type="common">Five-seeded plume-poppy</name>
    <name type="synonym">Bocconia cordata</name>
    <dbReference type="NCBI Taxonomy" id="56857"/>
    <lineage>
        <taxon>Eukaryota</taxon>
        <taxon>Viridiplantae</taxon>
        <taxon>Streptophyta</taxon>
        <taxon>Embryophyta</taxon>
        <taxon>Tracheophyta</taxon>
        <taxon>Spermatophyta</taxon>
        <taxon>Magnoliopsida</taxon>
        <taxon>Ranunculales</taxon>
        <taxon>Papaveraceae</taxon>
        <taxon>Papaveroideae</taxon>
        <taxon>Macleaya</taxon>
    </lineage>
</organism>
<keyword evidence="3" id="KW-1185">Reference proteome</keyword>
<evidence type="ECO:0000313" key="2">
    <source>
        <dbReference type="EMBL" id="OVA13894.1"/>
    </source>
</evidence>
<name>A0A200QTW7_MACCD</name>
<comment type="caution">
    <text evidence="2">The sequence shown here is derived from an EMBL/GenBank/DDBJ whole genome shotgun (WGS) entry which is preliminary data.</text>
</comment>
<proteinExistence type="predicted"/>
<dbReference type="InParanoid" id="A0A200QTW7"/>
<sequence>MVKWSSAPCIFGLTSGVKQCFLLCSALLGGVGVYNVVAAVLKNQSSTNAHDNKKYEQVMEQLKLLRDENDKMRADLEHIKEFEYSPSKLNSSTTPRVRFKSLSTVEQKPEEVVVPPIRGPIDRE</sequence>
<evidence type="ECO:0000313" key="3">
    <source>
        <dbReference type="Proteomes" id="UP000195402"/>
    </source>
</evidence>
<evidence type="ECO:0000256" key="1">
    <source>
        <dbReference type="SAM" id="Coils"/>
    </source>
</evidence>
<reference evidence="2 3" key="1">
    <citation type="journal article" date="2017" name="Mol. Plant">
        <title>The Genome of Medicinal Plant Macleaya cordata Provides New Insights into Benzylisoquinoline Alkaloids Metabolism.</title>
        <authorList>
            <person name="Liu X."/>
            <person name="Liu Y."/>
            <person name="Huang P."/>
            <person name="Ma Y."/>
            <person name="Qing Z."/>
            <person name="Tang Q."/>
            <person name="Cao H."/>
            <person name="Cheng P."/>
            <person name="Zheng Y."/>
            <person name="Yuan Z."/>
            <person name="Zhou Y."/>
            <person name="Liu J."/>
            <person name="Tang Z."/>
            <person name="Zhuo Y."/>
            <person name="Zhang Y."/>
            <person name="Yu L."/>
            <person name="Huang J."/>
            <person name="Yang P."/>
            <person name="Peng Q."/>
            <person name="Zhang J."/>
            <person name="Jiang W."/>
            <person name="Zhang Z."/>
            <person name="Lin K."/>
            <person name="Ro D.K."/>
            <person name="Chen X."/>
            <person name="Xiong X."/>
            <person name="Shang Y."/>
            <person name="Huang S."/>
            <person name="Zeng J."/>
        </authorList>
    </citation>
    <scope>NUCLEOTIDE SEQUENCE [LARGE SCALE GENOMIC DNA]</scope>
    <source>
        <strain evidence="3">cv. BLH2017</strain>
        <tissue evidence="2">Root</tissue>
    </source>
</reference>
<dbReference type="OrthoDB" id="765404at2759"/>
<keyword evidence="1" id="KW-0175">Coiled coil</keyword>